<comment type="subcellular location">
    <subcellularLocation>
        <location evidence="1">Cytoplasm</location>
        <location evidence="1">Cytoskeleton</location>
    </subcellularLocation>
</comment>
<dbReference type="EMBL" id="JADBJN010000001">
    <property type="protein sequence ID" value="KAG5682010.1"/>
    <property type="molecule type" value="Genomic_DNA"/>
</dbReference>
<comment type="caution">
    <text evidence="9">The sequence shown here is derived from an EMBL/GenBank/DDBJ whole genome shotgun (WGS) entry which is preliminary data.</text>
</comment>
<evidence type="ECO:0000256" key="2">
    <source>
        <dbReference type="ARBA" id="ARBA00009423"/>
    </source>
</evidence>
<dbReference type="PANTHER" id="PTHR13924">
    <property type="entry name" value="TRANSFORMING ACIDIC COILED-COIL CONTAINING PROTEIN 1/2"/>
    <property type="match status" value="1"/>
</dbReference>
<dbReference type="OrthoDB" id="10255048at2759"/>
<dbReference type="PANTHER" id="PTHR13924:SF10">
    <property type="entry name" value="TRANSFORMING ACIDIC COILED-COIL PROTEIN, ISOFORM K"/>
    <property type="match status" value="1"/>
</dbReference>
<dbReference type="GO" id="GO:0005737">
    <property type="term" value="C:cytoplasm"/>
    <property type="evidence" value="ECO:0007669"/>
    <property type="project" value="TreeGrafter"/>
</dbReference>
<organism evidence="9 10">
    <name type="scientific">Polypedilum vanderplanki</name>
    <name type="common">Sleeping chironomid midge</name>
    <dbReference type="NCBI Taxonomy" id="319348"/>
    <lineage>
        <taxon>Eukaryota</taxon>
        <taxon>Metazoa</taxon>
        <taxon>Ecdysozoa</taxon>
        <taxon>Arthropoda</taxon>
        <taxon>Hexapoda</taxon>
        <taxon>Insecta</taxon>
        <taxon>Pterygota</taxon>
        <taxon>Neoptera</taxon>
        <taxon>Endopterygota</taxon>
        <taxon>Diptera</taxon>
        <taxon>Nematocera</taxon>
        <taxon>Chironomoidea</taxon>
        <taxon>Chironomidae</taxon>
        <taxon>Chironominae</taxon>
        <taxon>Polypedilum</taxon>
        <taxon>Polypedilum</taxon>
    </lineage>
</organism>
<dbReference type="AlphaFoldDB" id="A0A9J6CIG7"/>
<keyword evidence="6" id="KW-0206">Cytoskeleton</keyword>
<keyword evidence="5 7" id="KW-0175">Coiled coil</keyword>
<dbReference type="GO" id="GO:0007052">
    <property type="term" value="P:mitotic spindle organization"/>
    <property type="evidence" value="ECO:0007669"/>
    <property type="project" value="InterPro"/>
</dbReference>
<evidence type="ECO:0000313" key="9">
    <source>
        <dbReference type="EMBL" id="KAG5682010.1"/>
    </source>
</evidence>
<evidence type="ECO:0000256" key="4">
    <source>
        <dbReference type="ARBA" id="ARBA00022553"/>
    </source>
</evidence>
<dbReference type="GO" id="GO:0007097">
    <property type="term" value="P:nuclear migration"/>
    <property type="evidence" value="ECO:0007669"/>
    <property type="project" value="TreeGrafter"/>
</dbReference>
<keyword evidence="4" id="KW-0597">Phosphoprotein</keyword>
<evidence type="ECO:0000259" key="8">
    <source>
        <dbReference type="Pfam" id="PF05010"/>
    </source>
</evidence>
<gene>
    <name evidence="9" type="ORF">PVAND_011405</name>
</gene>
<dbReference type="Proteomes" id="UP001107558">
    <property type="component" value="Chromosome 1"/>
</dbReference>
<feature type="domain" description="Transforming acidic coiled-coil-containing protein C-terminal" evidence="8">
    <location>
        <begin position="558"/>
        <end position="755"/>
    </location>
</feature>
<feature type="coiled-coil region" evidence="7">
    <location>
        <begin position="549"/>
        <end position="729"/>
    </location>
</feature>
<name>A0A9J6CIG7_POLVA</name>
<dbReference type="InterPro" id="IPR039915">
    <property type="entry name" value="TACC"/>
</dbReference>
<sequence length="764" mass="87284">MDSVLKDRNENNTNNLSPVLNLSFLKNDEKVMQENAKENHNPRSLLDIARDSTKMINTKINDFIKKDEIVLNNNEKIENKHVDLEHNSTLTIEENHNPKSLLDIASDTSTVLKLKNTSTPLNSKRLSRTISHESNLNEDSYSMPLDSDTDGHKIPGLSFLVDEMDKIKMDVSEDEEEFLSVDSIQTSSTQIQKENVSDEAADKTIVDETKTQENIEMPPTIDKIELNEIQKCEVNNEKTFNMELPKNDSVQIAEDKMEETERIEIPIIIEHNEQNDMNERQKVTAETEKVFNIIEPATNNSDNSKSSTNNKEEVVSSNTEFMFIENIQNNRDDLKNSHENENIEELEKEDSMKDVTMKSIDESIEKNEKISQNEEIANVTNTISQKSPLKAETFEFAQPLQFSQPIAVIVTPSPSNELFTNASSYNFGDSDFEFLQKLGKLPSDDLARDSVLLKFDPLFEKPVPLQQLSRLSEAKEEESFSDLMLKEIDINQNSFDQDNKLVGNLTFSNIDEYNTSSSSNNAKSMNVDIMKDISSQHNKIDSNLECEDIKLSSTNNEDLNLKLKELEIKLKMEAEQREEGLLKRISEKDKQISKMNNVVEAYEKAIAELIAEKEQLIQSYEKKCNDLKGDSEMNAQHLASLESTFSDLHAKYERTKQLASELKEREESILQDRKSLQDSLKMQEARYEKMKTHAMSQLEIANNKLADMLRNHQAEVTKLKAQLKKEEISRASVHEQLIQKSKENAELVKICDELIGNHGNSQTA</sequence>
<dbReference type="FunFam" id="1.20.5.1700:FF:000001">
    <property type="entry name" value="Transforming acidic coiled-coil-containing protein 1 isoform 2"/>
    <property type="match status" value="1"/>
</dbReference>
<accession>A0A9J6CIG7</accession>
<protein>
    <recommendedName>
        <fullName evidence="8">Transforming acidic coiled-coil-containing protein C-terminal domain-containing protein</fullName>
    </recommendedName>
</protein>
<dbReference type="InterPro" id="IPR007707">
    <property type="entry name" value="TACC_C"/>
</dbReference>
<evidence type="ECO:0000256" key="3">
    <source>
        <dbReference type="ARBA" id="ARBA00022490"/>
    </source>
</evidence>
<dbReference type="Gene3D" id="1.20.5.1700">
    <property type="match status" value="1"/>
</dbReference>
<keyword evidence="10" id="KW-1185">Reference proteome</keyword>
<dbReference type="Pfam" id="PF05010">
    <property type="entry name" value="TACC_C"/>
    <property type="match status" value="1"/>
</dbReference>
<keyword evidence="3" id="KW-0963">Cytoplasm</keyword>
<evidence type="ECO:0000256" key="5">
    <source>
        <dbReference type="ARBA" id="ARBA00023054"/>
    </source>
</evidence>
<reference evidence="9" key="1">
    <citation type="submission" date="2021-03" db="EMBL/GenBank/DDBJ databases">
        <title>Chromosome level genome of the anhydrobiotic midge Polypedilum vanderplanki.</title>
        <authorList>
            <person name="Yoshida Y."/>
            <person name="Kikawada T."/>
            <person name="Gusev O."/>
        </authorList>
    </citation>
    <scope>NUCLEOTIDE SEQUENCE</scope>
    <source>
        <strain evidence="9">NIAS01</strain>
        <tissue evidence="9">Whole body or cell culture</tissue>
    </source>
</reference>
<dbReference type="GO" id="GO:0005856">
    <property type="term" value="C:cytoskeleton"/>
    <property type="evidence" value="ECO:0007669"/>
    <property type="project" value="UniProtKB-SubCell"/>
</dbReference>
<evidence type="ECO:0000256" key="6">
    <source>
        <dbReference type="ARBA" id="ARBA00023212"/>
    </source>
</evidence>
<evidence type="ECO:0000313" key="10">
    <source>
        <dbReference type="Proteomes" id="UP001107558"/>
    </source>
</evidence>
<proteinExistence type="inferred from homology"/>
<comment type="similarity">
    <text evidence="2">Belongs to the TACC family.</text>
</comment>
<evidence type="ECO:0000256" key="1">
    <source>
        <dbReference type="ARBA" id="ARBA00004245"/>
    </source>
</evidence>
<evidence type="ECO:0000256" key="7">
    <source>
        <dbReference type="SAM" id="Coils"/>
    </source>
</evidence>